<dbReference type="Proteomes" id="UP000324632">
    <property type="component" value="Chromosome 13"/>
</dbReference>
<dbReference type="GO" id="GO:0005739">
    <property type="term" value="C:mitochondrion"/>
    <property type="evidence" value="ECO:0007669"/>
    <property type="project" value="TreeGrafter"/>
</dbReference>
<reference evidence="5 6" key="1">
    <citation type="journal article" date="2019" name="Mol. Ecol. Resour.">
        <title>Chromosome-level genome assembly of Triplophysa tibetana, a fish adapted to the harsh high-altitude environment of the Tibetan Plateau.</title>
        <authorList>
            <person name="Yang X."/>
            <person name="Liu H."/>
            <person name="Ma Z."/>
            <person name="Zou Y."/>
            <person name="Zou M."/>
            <person name="Mao Y."/>
            <person name="Li X."/>
            <person name="Wang H."/>
            <person name="Chen T."/>
            <person name="Wang W."/>
            <person name="Yang R."/>
        </authorList>
    </citation>
    <scope>NUCLEOTIDE SEQUENCE [LARGE SCALE GENOMIC DNA]</scope>
    <source>
        <strain evidence="5">TTIB1903HZAU</strain>
        <tissue evidence="5">Muscle</tissue>
    </source>
</reference>
<evidence type="ECO:0000313" key="6">
    <source>
        <dbReference type="Proteomes" id="UP000324632"/>
    </source>
</evidence>
<evidence type="ECO:0000256" key="2">
    <source>
        <dbReference type="ARBA" id="ARBA00022917"/>
    </source>
</evidence>
<gene>
    <name evidence="5" type="ORF">E1301_Tti021637</name>
</gene>
<dbReference type="InterPro" id="IPR000352">
    <property type="entry name" value="Pep_chain_release_fac_I"/>
</dbReference>
<comment type="similarity">
    <text evidence="1">Belongs to the prokaryotic/mitochondrial release factor family.</text>
</comment>
<dbReference type="InterPro" id="IPR050057">
    <property type="entry name" value="Prokaryotic/Mito_RF"/>
</dbReference>
<feature type="region of interest" description="Disordered" evidence="3">
    <location>
        <begin position="316"/>
        <end position="356"/>
    </location>
</feature>
<dbReference type="GO" id="GO:0003747">
    <property type="term" value="F:translation release factor activity"/>
    <property type="evidence" value="ECO:0007669"/>
    <property type="project" value="InterPro"/>
</dbReference>
<dbReference type="SUPFAM" id="SSF75620">
    <property type="entry name" value="Release factor"/>
    <property type="match status" value="1"/>
</dbReference>
<dbReference type="InterPro" id="IPR005139">
    <property type="entry name" value="PCRF"/>
</dbReference>
<comment type="caution">
    <text evidence="5">The sequence shown here is derived from an EMBL/GenBank/DDBJ whole genome shotgun (WGS) entry which is preliminary data.</text>
</comment>
<accession>A0A5A9NS74</accession>
<proteinExistence type="inferred from homology"/>
<dbReference type="Gene3D" id="3.30.160.20">
    <property type="match status" value="1"/>
</dbReference>
<dbReference type="GO" id="GO:0070126">
    <property type="term" value="P:mitochondrial translational termination"/>
    <property type="evidence" value="ECO:0007669"/>
    <property type="project" value="TreeGrafter"/>
</dbReference>
<dbReference type="PANTHER" id="PTHR43804:SF1">
    <property type="entry name" value="PEPTIDE CHAIN RELEASE FACTOR 1, MITOCHONDRIAL"/>
    <property type="match status" value="1"/>
</dbReference>
<dbReference type="SMART" id="SM00937">
    <property type="entry name" value="PCRF"/>
    <property type="match status" value="1"/>
</dbReference>
<keyword evidence="6" id="KW-1185">Reference proteome</keyword>
<dbReference type="AlphaFoldDB" id="A0A5A9NS74"/>
<keyword evidence="2" id="KW-0648">Protein biosynthesis</keyword>
<dbReference type="Pfam" id="PF03462">
    <property type="entry name" value="PCRF"/>
    <property type="match status" value="1"/>
</dbReference>
<name>A0A5A9NS74_9TELE</name>
<dbReference type="Pfam" id="PF00472">
    <property type="entry name" value="RF-1"/>
    <property type="match status" value="1"/>
</dbReference>
<sequence>MHKQYTQVASLQTVRRWKSYKSEDFLKHEAVQKHIKRVFDEYQCVSSRLEREHVSESERKGLNHKRVHLSRVVDAFERTQHAMREEKDIDALIHSKLWFTPMMMMRMKMVKTSFWRWQQEEPLEVCDVTQSEFCVFVSEVHVCVCVCVFSAGDICQQFTREMLDMYQHFSNYKHWHFDILNNTAADYGGLHHAAVRISGDSVYRWLKFEGGTHRVQRIPEVGLSSRMQRIHTGTVTVIVLLQPDDVDIHIEPRELRIDTFKSRGAGGQSVNTTDSAVRILHLPTGTVAECQQFRSQLKNREAAMRVLRARLYESCTGQQREHTQASRKQQVGSRSQSERIRTYNFSQDRVTDHRSGHVMRDIKEFMRGGDSLEEMITRLQEHTDRQKLLKLLENTSDDHTHL</sequence>
<organism evidence="5 6">
    <name type="scientific">Triplophysa tibetana</name>
    <dbReference type="NCBI Taxonomy" id="1572043"/>
    <lineage>
        <taxon>Eukaryota</taxon>
        <taxon>Metazoa</taxon>
        <taxon>Chordata</taxon>
        <taxon>Craniata</taxon>
        <taxon>Vertebrata</taxon>
        <taxon>Euteleostomi</taxon>
        <taxon>Actinopterygii</taxon>
        <taxon>Neopterygii</taxon>
        <taxon>Teleostei</taxon>
        <taxon>Ostariophysi</taxon>
        <taxon>Cypriniformes</taxon>
        <taxon>Nemacheilidae</taxon>
        <taxon>Triplophysa</taxon>
    </lineage>
</organism>
<dbReference type="Gene3D" id="3.30.70.1660">
    <property type="match status" value="1"/>
</dbReference>
<dbReference type="EMBL" id="SOYY01000013">
    <property type="protein sequence ID" value="KAA0712580.1"/>
    <property type="molecule type" value="Genomic_DNA"/>
</dbReference>
<evidence type="ECO:0000256" key="1">
    <source>
        <dbReference type="ARBA" id="ARBA00010835"/>
    </source>
</evidence>
<dbReference type="InterPro" id="IPR045853">
    <property type="entry name" value="Pep_chain_release_fac_I_sf"/>
</dbReference>
<feature type="domain" description="Peptide chain release factor" evidence="4">
    <location>
        <begin position="121"/>
        <end position="209"/>
    </location>
</feature>
<evidence type="ECO:0000256" key="3">
    <source>
        <dbReference type="SAM" id="MobiDB-lite"/>
    </source>
</evidence>
<dbReference type="FunFam" id="3.30.160.20:FF:000004">
    <property type="entry name" value="Peptide chain release factor 1"/>
    <property type="match status" value="1"/>
</dbReference>
<evidence type="ECO:0000259" key="4">
    <source>
        <dbReference type="SMART" id="SM00937"/>
    </source>
</evidence>
<feature type="compositionally biased region" description="Polar residues" evidence="3">
    <location>
        <begin position="326"/>
        <end position="335"/>
    </location>
</feature>
<evidence type="ECO:0000313" key="5">
    <source>
        <dbReference type="EMBL" id="KAA0712580.1"/>
    </source>
</evidence>
<protein>
    <submittedName>
        <fullName evidence="5">Peptide chain release factor 1, mitochondrial</fullName>
    </submittedName>
</protein>
<dbReference type="PANTHER" id="PTHR43804">
    <property type="entry name" value="LD18447P"/>
    <property type="match status" value="1"/>
</dbReference>